<evidence type="ECO:0000313" key="1">
    <source>
        <dbReference type="EMBL" id="GIY75157.1"/>
    </source>
</evidence>
<evidence type="ECO:0000313" key="2">
    <source>
        <dbReference type="Proteomes" id="UP001054945"/>
    </source>
</evidence>
<sequence>MPTQTIFFLWRVGRDGGAKQYFRLHRKGNINIGQVFAGEGVLRIRTCAFFEEKGIRKGWNESLLMFSRVLEFRARPTLCVGMADGSVLNMRSEIQRSVESYLITPIFM</sequence>
<accession>A0AAV4VXK8</accession>
<gene>
    <name evidence="1" type="ORF">CEXT_494111</name>
</gene>
<organism evidence="1 2">
    <name type="scientific">Caerostris extrusa</name>
    <name type="common">Bark spider</name>
    <name type="synonym">Caerostris bankana</name>
    <dbReference type="NCBI Taxonomy" id="172846"/>
    <lineage>
        <taxon>Eukaryota</taxon>
        <taxon>Metazoa</taxon>
        <taxon>Ecdysozoa</taxon>
        <taxon>Arthropoda</taxon>
        <taxon>Chelicerata</taxon>
        <taxon>Arachnida</taxon>
        <taxon>Araneae</taxon>
        <taxon>Araneomorphae</taxon>
        <taxon>Entelegynae</taxon>
        <taxon>Araneoidea</taxon>
        <taxon>Araneidae</taxon>
        <taxon>Caerostris</taxon>
    </lineage>
</organism>
<dbReference type="Proteomes" id="UP001054945">
    <property type="component" value="Unassembled WGS sequence"/>
</dbReference>
<keyword evidence="2" id="KW-1185">Reference proteome</keyword>
<proteinExistence type="predicted"/>
<comment type="caution">
    <text evidence="1">The sequence shown here is derived from an EMBL/GenBank/DDBJ whole genome shotgun (WGS) entry which is preliminary data.</text>
</comment>
<name>A0AAV4VXK8_CAEEX</name>
<dbReference type="AlphaFoldDB" id="A0AAV4VXK8"/>
<protein>
    <submittedName>
        <fullName evidence="1">Uncharacterized protein</fullName>
    </submittedName>
</protein>
<reference evidence="1 2" key="1">
    <citation type="submission" date="2021-06" db="EMBL/GenBank/DDBJ databases">
        <title>Caerostris extrusa draft genome.</title>
        <authorList>
            <person name="Kono N."/>
            <person name="Arakawa K."/>
        </authorList>
    </citation>
    <scope>NUCLEOTIDE SEQUENCE [LARGE SCALE GENOMIC DNA]</scope>
</reference>
<dbReference type="EMBL" id="BPLR01015304">
    <property type="protein sequence ID" value="GIY75157.1"/>
    <property type="molecule type" value="Genomic_DNA"/>
</dbReference>